<dbReference type="Pfam" id="PF00126">
    <property type="entry name" value="HTH_1"/>
    <property type="match status" value="1"/>
</dbReference>
<evidence type="ECO:0000259" key="5">
    <source>
        <dbReference type="PROSITE" id="PS50931"/>
    </source>
</evidence>
<dbReference type="InterPro" id="IPR036390">
    <property type="entry name" value="WH_DNA-bd_sf"/>
</dbReference>
<dbReference type="Pfam" id="PF03466">
    <property type="entry name" value="LysR_substrate"/>
    <property type="match status" value="1"/>
</dbReference>
<dbReference type="RefSeq" id="WP_046382026.1">
    <property type="nucleotide sequence ID" value="NZ_CBDFBJ010000035.1"/>
</dbReference>
<dbReference type="SUPFAM" id="SSF53850">
    <property type="entry name" value="Periplasmic binding protein-like II"/>
    <property type="match status" value="1"/>
</dbReference>
<keyword evidence="2" id="KW-0805">Transcription regulation</keyword>
<keyword evidence="4" id="KW-0804">Transcription</keyword>
<protein>
    <submittedName>
        <fullName evidence="6">LysR family transcriptional regulator</fullName>
    </submittedName>
</protein>
<dbReference type="InterPro" id="IPR036388">
    <property type="entry name" value="WH-like_DNA-bd_sf"/>
</dbReference>
<dbReference type="OrthoDB" id="8839922at2"/>
<evidence type="ECO:0000256" key="4">
    <source>
        <dbReference type="ARBA" id="ARBA00023163"/>
    </source>
</evidence>
<feature type="domain" description="HTH lysR-type" evidence="5">
    <location>
        <begin position="6"/>
        <end position="63"/>
    </location>
</feature>
<evidence type="ECO:0000256" key="2">
    <source>
        <dbReference type="ARBA" id="ARBA00023015"/>
    </source>
</evidence>
<dbReference type="AlphaFoldDB" id="A0A0R3ARD7"/>
<dbReference type="PROSITE" id="PS50931">
    <property type="entry name" value="HTH_LYSR"/>
    <property type="match status" value="1"/>
</dbReference>
<name>A0A0R3ARD7_PSEVE</name>
<reference evidence="6 7" key="1">
    <citation type="journal article" date="2020" name="Front. Microbiol.">
        <title>Genetic Organization of the aprX-lipA2 Operon Affects the Proteolytic Potential of Pseudomonas Species in Milk.</title>
        <authorList>
            <person name="Maier C."/>
            <person name="Huptas C."/>
            <person name="von Neubeck M."/>
            <person name="Scherer S."/>
            <person name="Wenning M."/>
            <person name="Lucking G."/>
        </authorList>
    </citation>
    <scope>NUCLEOTIDE SEQUENCE [LARGE SCALE GENOMIC DNA]</scope>
    <source>
        <strain evidence="6 7">WS 4671</strain>
    </source>
</reference>
<dbReference type="InterPro" id="IPR005119">
    <property type="entry name" value="LysR_subst-bd"/>
</dbReference>
<organism evidence="6 7">
    <name type="scientific">Pseudomonas veronii</name>
    <dbReference type="NCBI Taxonomy" id="76761"/>
    <lineage>
        <taxon>Bacteria</taxon>
        <taxon>Pseudomonadati</taxon>
        <taxon>Pseudomonadota</taxon>
        <taxon>Gammaproteobacteria</taxon>
        <taxon>Pseudomonadales</taxon>
        <taxon>Pseudomonadaceae</taxon>
        <taxon>Pseudomonas</taxon>
    </lineage>
</organism>
<keyword evidence="3" id="KW-0238">DNA-binding</keyword>
<comment type="similarity">
    <text evidence="1">Belongs to the LysR transcriptional regulatory family.</text>
</comment>
<dbReference type="GO" id="GO:0000976">
    <property type="term" value="F:transcription cis-regulatory region binding"/>
    <property type="evidence" value="ECO:0007669"/>
    <property type="project" value="TreeGrafter"/>
</dbReference>
<dbReference type="FunFam" id="1.10.10.10:FF:000001">
    <property type="entry name" value="LysR family transcriptional regulator"/>
    <property type="match status" value="1"/>
</dbReference>
<evidence type="ECO:0000313" key="7">
    <source>
        <dbReference type="Proteomes" id="UP000552560"/>
    </source>
</evidence>
<dbReference type="PANTHER" id="PTHR30126">
    <property type="entry name" value="HTH-TYPE TRANSCRIPTIONAL REGULATOR"/>
    <property type="match status" value="1"/>
</dbReference>
<dbReference type="Gene3D" id="1.10.10.10">
    <property type="entry name" value="Winged helix-like DNA-binding domain superfamily/Winged helix DNA-binding domain"/>
    <property type="match status" value="1"/>
</dbReference>
<dbReference type="GO" id="GO:0003700">
    <property type="term" value="F:DNA-binding transcription factor activity"/>
    <property type="evidence" value="ECO:0007669"/>
    <property type="project" value="InterPro"/>
</dbReference>
<accession>A0A0R3ARD7</accession>
<gene>
    <name evidence="6" type="ORF">HBO43_20605</name>
</gene>
<dbReference type="SUPFAM" id="SSF46785">
    <property type="entry name" value="Winged helix' DNA-binding domain"/>
    <property type="match status" value="1"/>
</dbReference>
<dbReference type="Proteomes" id="UP000552560">
    <property type="component" value="Unassembled WGS sequence"/>
</dbReference>
<dbReference type="InterPro" id="IPR000847">
    <property type="entry name" value="LysR_HTH_N"/>
</dbReference>
<dbReference type="Gene3D" id="3.40.190.290">
    <property type="match status" value="1"/>
</dbReference>
<dbReference type="KEGG" id="pvr:PverR02_27045"/>
<sequence>MQKIGLNERRLHYFSEVAEAGSIRGAADRLNIEPSVVSRQIHQLESELGVQLLQRHGRGIVPTEAAKLVINHCRERRSSEALLLTQISELKGLERGEIHIVAGEGFREELVRWVLQDFSQQHPKLVVTLEFANAVDTVRMLASDQAHIGLAYRPPIDPAVRTVMLRKQPMCVITWPGHPLTEKQQPLALSDVCPYPVGLMSNGFGLSNLVKLAQFHDRIQFESNLVTNSIATLKSYVKAHLGVTFLSSHAVANEIAEGTLVALRTRSEVFESAEAHLMVRAGRQLSVAAERLLAMLKQKAVFEVSE</sequence>
<dbReference type="PANTHER" id="PTHR30126:SF80">
    <property type="entry name" value="TRANSCRIPTIONAL REGULATOR-RELATED"/>
    <property type="match status" value="1"/>
</dbReference>
<evidence type="ECO:0000313" key="6">
    <source>
        <dbReference type="EMBL" id="NMX98998.1"/>
    </source>
</evidence>
<evidence type="ECO:0000256" key="1">
    <source>
        <dbReference type="ARBA" id="ARBA00009437"/>
    </source>
</evidence>
<comment type="caution">
    <text evidence="6">The sequence shown here is derived from an EMBL/GenBank/DDBJ whole genome shotgun (WGS) entry which is preliminary data.</text>
</comment>
<dbReference type="EMBL" id="JAAQWE010000021">
    <property type="protein sequence ID" value="NMX98998.1"/>
    <property type="molecule type" value="Genomic_DNA"/>
</dbReference>
<evidence type="ECO:0000256" key="3">
    <source>
        <dbReference type="ARBA" id="ARBA00023125"/>
    </source>
</evidence>
<proteinExistence type="inferred from homology"/>
<dbReference type="GeneID" id="47558827"/>